<evidence type="ECO:0000256" key="1">
    <source>
        <dbReference type="ARBA" id="ARBA00023015"/>
    </source>
</evidence>
<dbReference type="AlphaFoldDB" id="A0A7C3Z2F5"/>
<name>A0A7C3Z2F5_9BACT</name>
<dbReference type="InterPro" id="IPR051011">
    <property type="entry name" value="Metal_resp_trans_reg"/>
</dbReference>
<dbReference type="InterPro" id="IPR011991">
    <property type="entry name" value="ArsR-like_HTH"/>
</dbReference>
<dbReference type="Gene3D" id="1.10.10.10">
    <property type="entry name" value="Winged helix-like DNA-binding domain superfamily/Winged helix DNA-binding domain"/>
    <property type="match status" value="1"/>
</dbReference>
<feature type="domain" description="HTH arsR-type" evidence="4">
    <location>
        <begin position="18"/>
        <end position="115"/>
    </location>
</feature>
<dbReference type="GO" id="GO:0003700">
    <property type="term" value="F:DNA-binding transcription factor activity"/>
    <property type="evidence" value="ECO:0007669"/>
    <property type="project" value="InterPro"/>
</dbReference>
<dbReference type="PROSITE" id="PS50987">
    <property type="entry name" value="HTH_ARSR_2"/>
    <property type="match status" value="1"/>
</dbReference>
<dbReference type="InterPro" id="IPR036390">
    <property type="entry name" value="WH_DNA-bd_sf"/>
</dbReference>
<dbReference type="PANTHER" id="PTHR43132:SF2">
    <property type="entry name" value="ARSENICAL RESISTANCE OPERON REPRESSOR ARSR-RELATED"/>
    <property type="match status" value="1"/>
</dbReference>
<evidence type="ECO:0000313" key="5">
    <source>
        <dbReference type="EMBL" id="HGF34967.1"/>
    </source>
</evidence>
<proteinExistence type="predicted"/>
<dbReference type="Pfam" id="PF01022">
    <property type="entry name" value="HTH_5"/>
    <property type="match status" value="1"/>
</dbReference>
<dbReference type="CDD" id="cd00090">
    <property type="entry name" value="HTH_ARSR"/>
    <property type="match status" value="1"/>
</dbReference>
<dbReference type="NCBIfam" id="NF033788">
    <property type="entry name" value="HTH_metalloreg"/>
    <property type="match status" value="1"/>
</dbReference>
<dbReference type="EMBL" id="DTMF01000277">
    <property type="protein sequence ID" value="HGF34967.1"/>
    <property type="molecule type" value="Genomic_DNA"/>
</dbReference>
<gene>
    <name evidence="5" type="ORF">ENW96_11390</name>
</gene>
<dbReference type="PRINTS" id="PR00778">
    <property type="entry name" value="HTHARSR"/>
</dbReference>
<dbReference type="GO" id="GO:0003677">
    <property type="term" value="F:DNA binding"/>
    <property type="evidence" value="ECO:0007669"/>
    <property type="project" value="UniProtKB-KW"/>
</dbReference>
<keyword evidence="3" id="KW-0804">Transcription</keyword>
<dbReference type="InterPro" id="IPR001845">
    <property type="entry name" value="HTH_ArsR_DNA-bd_dom"/>
</dbReference>
<keyword evidence="1" id="KW-0805">Transcription regulation</keyword>
<dbReference type="SUPFAM" id="SSF46785">
    <property type="entry name" value="Winged helix' DNA-binding domain"/>
    <property type="match status" value="1"/>
</dbReference>
<accession>A0A7C3Z2F5</accession>
<organism evidence="5">
    <name type="scientific">Desulfobacca acetoxidans</name>
    <dbReference type="NCBI Taxonomy" id="60893"/>
    <lineage>
        <taxon>Bacteria</taxon>
        <taxon>Pseudomonadati</taxon>
        <taxon>Thermodesulfobacteriota</taxon>
        <taxon>Desulfobaccia</taxon>
        <taxon>Desulfobaccales</taxon>
        <taxon>Desulfobaccaceae</taxon>
        <taxon>Desulfobacca</taxon>
    </lineage>
</organism>
<protein>
    <submittedName>
        <fullName evidence="5">ArsR family transcriptional regulator</fullName>
    </submittedName>
</protein>
<reference evidence="5" key="1">
    <citation type="journal article" date="2020" name="mSystems">
        <title>Genome- and Community-Level Interaction Insights into Carbon Utilization and Element Cycling Functions of Hydrothermarchaeota in Hydrothermal Sediment.</title>
        <authorList>
            <person name="Zhou Z."/>
            <person name="Liu Y."/>
            <person name="Xu W."/>
            <person name="Pan J."/>
            <person name="Luo Z.H."/>
            <person name="Li M."/>
        </authorList>
    </citation>
    <scope>NUCLEOTIDE SEQUENCE [LARGE SCALE GENOMIC DNA]</scope>
    <source>
        <strain evidence="5">SpSt-897</strain>
    </source>
</reference>
<evidence type="ECO:0000256" key="2">
    <source>
        <dbReference type="ARBA" id="ARBA00023125"/>
    </source>
</evidence>
<evidence type="ECO:0000256" key="3">
    <source>
        <dbReference type="ARBA" id="ARBA00023163"/>
    </source>
</evidence>
<sequence length="139" mass="14985">MRNKAKITSDAAGSSPLPEARLYELQADICQTLANAKRLQILNLLKDGEMSVGDMVKSLGVAKPNLSQHLAVMRQKGILAVRREGTTIYYRLATPRIIAACGIMRQVLAQILAERGSLSQSLAALDPDRAGLSQPEASD</sequence>
<evidence type="ECO:0000259" key="4">
    <source>
        <dbReference type="PROSITE" id="PS50987"/>
    </source>
</evidence>
<keyword evidence="2" id="KW-0238">DNA-binding</keyword>
<comment type="caution">
    <text evidence="5">The sequence shown here is derived from an EMBL/GenBank/DDBJ whole genome shotgun (WGS) entry which is preliminary data.</text>
</comment>
<dbReference type="InterPro" id="IPR036388">
    <property type="entry name" value="WH-like_DNA-bd_sf"/>
</dbReference>
<dbReference type="SMART" id="SM00418">
    <property type="entry name" value="HTH_ARSR"/>
    <property type="match status" value="1"/>
</dbReference>
<dbReference type="PANTHER" id="PTHR43132">
    <property type="entry name" value="ARSENICAL RESISTANCE OPERON REPRESSOR ARSR-RELATED"/>
    <property type="match status" value="1"/>
</dbReference>